<dbReference type="CDD" id="cd05966">
    <property type="entry name" value="ACS"/>
    <property type="match status" value="1"/>
</dbReference>
<dbReference type="FunFam" id="3.40.50.12780:FF:000001">
    <property type="entry name" value="Acetyl-coenzyme A synthetase"/>
    <property type="match status" value="1"/>
</dbReference>
<dbReference type="InterPro" id="IPR011904">
    <property type="entry name" value="Ac_CoA_lig"/>
</dbReference>
<feature type="domain" description="AMP-dependent synthetase/ligase" evidence="8">
    <location>
        <begin position="91"/>
        <end position="488"/>
    </location>
</feature>
<dbReference type="SUPFAM" id="SSF56801">
    <property type="entry name" value="Acetyl-CoA synthetase-like"/>
    <property type="match status" value="1"/>
</dbReference>
<evidence type="ECO:0000256" key="3">
    <source>
        <dbReference type="ARBA" id="ARBA00022741"/>
    </source>
</evidence>
<dbReference type="Pfam" id="PF00501">
    <property type="entry name" value="AMP-binding"/>
    <property type="match status" value="1"/>
</dbReference>
<evidence type="ECO:0000256" key="6">
    <source>
        <dbReference type="ARBA" id="ARBA00059013"/>
    </source>
</evidence>
<dbReference type="InterPro" id="IPR020845">
    <property type="entry name" value="AMP-binding_CS"/>
</dbReference>
<dbReference type="GO" id="GO:0005524">
    <property type="term" value="F:ATP binding"/>
    <property type="evidence" value="ECO:0007669"/>
    <property type="project" value="UniProtKB-KW"/>
</dbReference>
<dbReference type="InterPro" id="IPR042099">
    <property type="entry name" value="ANL_N_sf"/>
</dbReference>
<sequence length="677" mass="76197">MTERQETLALEGLPFDEKIELDNWKGRHISIEAYKELHKRSLDDAEELWSSIAKELEWFSPWEKTLEEGEHKYVYRWFKGGRINLSYLALDRHVRSWKKNKVAIIWEGEPVDEHGTPKEVRKFSYYDLWKMVSKTAYILRRNFNLKKGDRIALYMPMIPELPIFMLAAARLGIIFTVIFSGFAAESVAARINDLGASLLVTADGFYRRGKVVNLKEIADSAVKLSPSVRSVIVVRRLGIEVPLEEGRDFLYDELLKGVPASVQVDPEPLESEHPLFVLYTSGTTGKPKGVIHDNGGYATILHATMKYVFDIRDDDIYFCTADIGWITGHSYVVFGPLIEGATIIMYEGAPDYPEPDRYWSIIERYGVTIFYTSPTAVRMLMRFGDEYVRRHDTTSLRIIHSVGEPINPSAWRWLFDVVGHGKCPVGSTWWMTETGGIMISVLPGLGLIPLKPGTNGLPLPGIEADVVNERGEPAPPGERGFLVIKRPWPGMLGPPTGLWGDPERYAQIYFERFPGKGWFFTGDYAVKDEDGYIWVLGRADEVLKVAGHRIGTFELESVVASHKDVAEAAVVGLPDEIKGEVPVAFVVLHEGVEPDDRLVDEIKLWVKGKYGSIAVPSRVLFVKKLPKTRSGKIMRRLLRAVAMGTPLGDVSTLEDEAAVEEIRRAYEELVEGVGKPS</sequence>
<comment type="catalytic activity">
    <reaction evidence="5">
        <text>3-hydroxypropanoate + ATP + CoA = 3-hydroxypropanoyl-CoA + AMP + diphosphate</text>
        <dbReference type="Rhea" id="RHEA:26534"/>
        <dbReference type="ChEBI" id="CHEBI:16510"/>
        <dbReference type="ChEBI" id="CHEBI:30616"/>
        <dbReference type="ChEBI" id="CHEBI:33019"/>
        <dbReference type="ChEBI" id="CHEBI:57287"/>
        <dbReference type="ChEBI" id="CHEBI:58528"/>
        <dbReference type="ChEBI" id="CHEBI:456215"/>
        <dbReference type="EC" id="6.2.1.36"/>
    </reaction>
</comment>
<reference evidence="11" key="1">
    <citation type="journal article" date="2020" name="mSystems">
        <title>Genome- and Community-Level Interaction Insights into Carbon Utilization and Element Cycling Functions of Hydrothermarchaeota in Hydrothermal Sediment.</title>
        <authorList>
            <person name="Zhou Z."/>
            <person name="Liu Y."/>
            <person name="Xu W."/>
            <person name="Pan J."/>
            <person name="Luo Z.H."/>
            <person name="Li M."/>
        </authorList>
    </citation>
    <scope>NUCLEOTIDE SEQUENCE [LARGE SCALE GENOMIC DNA]</scope>
    <source>
        <strain evidence="11">SpSt-1116</strain>
    </source>
</reference>
<evidence type="ECO:0000259" key="10">
    <source>
        <dbReference type="Pfam" id="PF16177"/>
    </source>
</evidence>
<evidence type="ECO:0000256" key="4">
    <source>
        <dbReference type="ARBA" id="ARBA00022840"/>
    </source>
</evidence>
<evidence type="ECO:0000256" key="2">
    <source>
        <dbReference type="ARBA" id="ARBA00022598"/>
    </source>
</evidence>
<dbReference type="InterPro" id="IPR032387">
    <property type="entry name" value="ACAS_N"/>
</dbReference>
<dbReference type="EC" id="6.2.1.1" evidence="7"/>
<proteinExistence type="inferred from homology"/>
<comment type="caution">
    <text evidence="11">The sequence shown here is derived from an EMBL/GenBank/DDBJ whole genome shotgun (WGS) entry which is preliminary data.</text>
</comment>
<evidence type="ECO:0000256" key="1">
    <source>
        <dbReference type="ARBA" id="ARBA00006432"/>
    </source>
</evidence>
<feature type="domain" description="AMP-binding enzyme C-terminal" evidence="9">
    <location>
        <begin position="554"/>
        <end position="632"/>
    </location>
</feature>
<dbReference type="InterPro" id="IPR025110">
    <property type="entry name" value="AMP-bd_C"/>
</dbReference>
<dbReference type="AlphaFoldDB" id="A0A7J3ZLF2"/>
<dbReference type="GO" id="GO:0016208">
    <property type="term" value="F:AMP binding"/>
    <property type="evidence" value="ECO:0007669"/>
    <property type="project" value="InterPro"/>
</dbReference>
<dbReference type="Pfam" id="PF13193">
    <property type="entry name" value="AMP-binding_C"/>
    <property type="match status" value="1"/>
</dbReference>
<dbReference type="GO" id="GO:0043427">
    <property type="term" value="P:carbon fixation by 3-hydroxypropionate cycle"/>
    <property type="evidence" value="ECO:0007669"/>
    <property type="project" value="UniProtKB-ARBA"/>
</dbReference>
<evidence type="ECO:0000256" key="5">
    <source>
        <dbReference type="ARBA" id="ARBA00051214"/>
    </source>
</evidence>
<dbReference type="PROSITE" id="PS00455">
    <property type="entry name" value="AMP_BINDING"/>
    <property type="match status" value="1"/>
</dbReference>
<dbReference type="PANTHER" id="PTHR24095">
    <property type="entry name" value="ACETYL-COENZYME A SYNTHETASE"/>
    <property type="match status" value="1"/>
</dbReference>
<keyword evidence="3" id="KW-0547">Nucleotide-binding</keyword>
<keyword evidence="2 11" id="KW-0436">Ligase</keyword>
<dbReference type="GO" id="GO:0043955">
    <property type="term" value="F:3-hydroxypropionyl-CoA synthetase activity"/>
    <property type="evidence" value="ECO:0007669"/>
    <property type="project" value="UniProtKB-EC"/>
</dbReference>
<comment type="function">
    <text evidence="6">Plays a role in the autotrophic CO(2) fixation pathway. Activates 3-hydroxypropionate to its CoA ester. Can also activate propionate, and to a lesser extent acrylate, acetate and butyrate.</text>
</comment>
<dbReference type="GO" id="GO:0003987">
    <property type="term" value="F:acetate-CoA ligase activity"/>
    <property type="evidence" value="ECO:0007669"/>
    <property type="project" value="UniProtKB-UniRule"/>
</dbReference>
<dbReference type="PANTHER" id="PTHR24095:SF232">
    <property type="entry name" value="ACETYL-COENZYME A SYNTHETASE"/>
    <property type="match status" value="1"/>
</dbReference>
<dbReference type="Pfam" id="PF16177">
    <property type="entry name" value="ACAS_N"/>
    <property type="match status" value="1"/>
</dbReference>
<organism evidence="11">
    <name type="scientific">Fervidicoccus fontis</name>
    <dbReference type="NCBI Taxonomy" id="683846"/>
    <lineage>
        <taxon>Archaea</taxon>
        <taxon>Thermoproteota</taxon>
        <taxon>Thermoprotei</taxon>
        <taxon>Fervidicoccales</taxon>
        <taxon>Fervidicoccaceae</taxon>
        <taxon>Fervidicoccus</taxon>
    </lineage>
</organism>
<dbReference type="InterPro" id="IPR045851">
    <property type="entry name" value="AMP-bd_C_sf"/>
</dbReference>
<dbReference type="GO" id="GO:0019427">
    <property type="term" value="P:acetyl-CoA biosynthetic process from acetate"/>
    <property type="evidence" value="ECO:0007669"/>
    <property type="project" value="UniProtKB-UniRule"/>
</dbReference>
<comment type="similarity">
    <text evidence="1">Belongs to the ATP-dependent AMP-binding enzyme family.</text>
</comment>
<dbReference type="Gene3D" id="3.30.300.30">
    <property type="match status" value="1"/>
</dbReference>
<accession>A0A7J3ZLF2</accession>
<protein>
    <recommendedName>
        <fullName evidence="7">Acetate--CoA ligase</fullName>
        <ecNumber evidence="7">6.2.1.1</ecNumber>
    </recommendedName>
</protein>
<dbReference type="InterPro" id="IPR000873">
    <property type="entry name" value="AMP-dep_synth/lig_dom"/>
</dbReference>
<dbReference type="NCBIfam" id="TIGR02188">
    <property type="entry name" value="Ac_CoA_lig_AcsA"/>
    <property type="match status" value="1"/>
</dbReference>
<evidence type="ECO:0000259" key="9">
    <source>
        <dbReference type="Pfam" id="PF13193"/>
    </source>
</evidence>
<keyword evidence="4" id="KW-0067">ATP-binding</keyword>
<feature type="domain" description="Acetyl-coenzyme A synthetase N-terminal" evidence="10">
    <location>
        <begin position="34"/>
        <end position="88"/>
    </location>
</feature>
<gene>
    <name evidence="11" type="primary">acs</name>
    <name evidence="11" type="ORF">ENM78_05540</name>
</gene>
<dbReference type="Gene3D" id="3.40.50.12780">
    <property type="entry name" value="N-terminal domain of ligase-like"/>
    <property type="match status" value="1"/>
</dbReference>
<name>A0A7J3ZLF2_9CREN</name>
<dbReference type="EMBL" id="DRZC01000076">
    <property type="protein sequence ID" value="HHQ80893.1"/>
    <property type="molecule type" value="Genomic_DNA"/>
</dbReference>
<dbReference type="NCBIfam" id="NF001208">
    <property type="entry name" value="PRK00174.1"/>
    <property type="match status" value="1"/>
</dbReference>
<evidence type="ECO:0000313" key="11">
    <source>
        <dbReference type="EMBL" id="HHQ80893.1"/>
    </source>
</evidence>
<evidence type="ECO:0000259" key="8">
    <source>
        <dbReference type="Pfam" id="PF00501"/>
    </source>
</evidence>
<evidence type="ECO:0000256" key="7">
    <source>
        <dbReference type="NCBIfam" id="TIGR02188"/>
    </source>
</evidence>